<dbReference type="InterPro" id="IPR050266">
    <property type="entry name" value="AB_hydrolase_sf"/>
</dbReference>
<evidence type="ECO:0000259" key="2">
    <source>
        <dbReference type="Pfam" id="PF00561"/>
    </source>
</evidence>
<dbReference type="EMBL" id="JAMTCG010000004">
    <property type="protein sequence ID" value="MCP2161331.1"/>
    <property type="molecule type" value="Genomic_DNA"/>
</dbReference>
<sequence length="364" mass="39329">MIRRRSGRDVTPVDSGVGAETTTLRPVPDGAQSLEFRTIHGYRRAFRMAGRGPAVLLIHGIGDNSSAWTEIIDMLAPNHTVIAPDLLGHGLSDKPRADYSVAAYANAMRDLLSVLGIRRVTVIGHSLGGGVAMQFCYQFPEFVERLVLVSTGGVTRDVSPMLRLLALPGINAMIAALRLPGLVPASHHVGTVAGRALDPVSPALPRRVREMIHDAPEVMRIVDGLAEATAHAAFTRTLRAVVDWRGQVVTMLDRSYLTARLPVMLVWGTGDTVIPHHHALLAHSAMPHSLLESFEGAGHFPHHDDPGRFVTAVERFIAATAPMEHDTDEWSELLSAGPSVDDLTGPRSVQEEVLEELAAERSAT</sequence>
<dbReference type="PANTHER" id="PTHR43798:SF33">
    <property type="entry name" value="HYDROLASE, PUTATIVE (AFU_ORTHOLOGUE AFUA_2G14860)-RELATED"/>
    <property type="match status" value="1"/>
</dbReference>
<reference evidence="3 4" key="1">
    <citation type="submission" date="2022-06" db="EMBL/GenBank/DDBJ databases">
        <title>Genomic Encyclopedia of Archaeal and Bacterial Type Strains, Phase II (KMG-II): from individual species to whole genera.</title>
        <authorList>
            <person name="Goeker M."/>
        </authorList>
    </citation>
    <scope>NUCLEOTIDE SEQUENCE [LARGE SCALE GENOMIC DNA]</scope>
    <source>
        <strain evidence="3 4">DSM 45037</strain>
    </source>
</reference>
<accession>A0ABT1H259</accession>
<protein>
    <submittedName>
        <fullName evidence="3">Pimeloyl-ACP methyl ester carboxylesterase</fullName>
    </submittedName>
</protein>
<dbReference type="InterPro" id="IPR029058">
    <property type="entry name" value="AB_hydrolase_fold"/>
</dbReference>
<evidence type="ECO:0000313" key="4">
    <source>
        <dbReference type="Proteomes" id="UP001205740"/>
    </source>
</evidence>
<organism evidence="3 4">
    <name type="scientific">Williamsia serinedens</name>
    <dbReference type="NCBI Taxonomy" id="391736"/>
    <lineage>
        <taxon>Bacteria</taxon>
        <taxon>Bacillati</taxon>
        <taxon>Actinomycetota</taxon>
        <taxon>Actinomycetes</taxon>
        <taxon>Mycobacteriales</taxon>
        <taxon>Nocardiaceae</taxon>
        <taxon>Williamsia</taxon>
    </lineage>
</organism>
<dbReference type="Proteomes" id="UP001205740">
    <property type="component" value="Unassembled WGS sequence"/>
</dbReference>
<dbReference type="Pfam" id="PF00561">
    <property type="entry name" value="Abhydrolase_1"/>
    <property type="match status" value="1"/>
</dbReference>
<dbReference type="SUPFAM" id="SSF53474">
    <property type="entry name" value="alpha/beta-Hydrolases"/>
    <property type="match status" value="1"/>
</dbReference>
<feature type="domain" description="AB hydrolase-1" evidence="2">
    <location>
        <begin position="53"/>
        <end position="306"/>
    </location>
</feature>
<evidence type="ECO:0000313" key="3">
    <source>
        <dbReference type="EMBL" id="MCP2161331.1"/>
    </source>
</evidence>
<name>A0ABT1H259_9NOCA</name>
<dbReference type="PANTHER" id="PTHR43798">
    <property type="entry name" value="MONOACYLGLYCEROL LIPASE"/>
    <property type="match status" value="1"/>
</dbReference>
<dbReference type="InterPro" id="IPR000073">
    <property type="entry name" value="AB_hydrolase_1"/>
</dbReference>
<gene>
    <name evidence="3" type="ORF">LX12_002526</name>
</gene>
<feature type="region of interest" description="Disordered" evidence="1">
    <location>
        <begin position="1"/>
        <end position="24"/>
    </location>
</feature>
<dbReference type="Gene3D" id="3.40.50.1820">
    <property type="entry name" value="alpha/beta hydrolase"/>
    <property type="match status" value="1"/>
</dbReference>
<evidence type="ECO:0000256" key="1">
    <source>
        <dbReference type="SAM" id="MobiDB-lite"/>
    </source>
</evidence>
<proteinExistence type="predicted"/>
<dbReference type="PRINTS" id="PR00111">
    <property type="entry name" value="ABHYDROLASE"/>
</dbReference>
<comment type="caution">
    <text evidence="3">The sequence shown here is derived from an EMBL/GenBank/DDBJ whole genome shotgun (WGS) entry which is preliminary data.</text>
</comment>
<keyword evidence="4" id="KW-1185">Reference proteome</keyword>